<keyword evidence="3" id="KW-1185">Reference proteome</keyword>
<organism evidence="2 3">
    <name type="scientific">Iris pallida</name>
    <name type="common">Sweet iris</name>
    <dbReference type="NCBI Taxonomy" id="29817"/>
    <lineage>
        <taxon>Eukaryota</taxon>
        <taxon>Viridiplantae</taxon>
        <taxon>Streptophyta</taxon>
        <taxon>Embryophyta</taxon>
        <taxon>Tracheophyta</taxon>
        <taxon>Spermatophyta</taxon>
        <taxon>Magnoliopsida</taxon>
        <taxon>Liliopsida</taxon>
        <taxon>Asparagales</taxon>
        <taxon>Iridaceae</taxon>
        <taxon>Iridoideae</taxon>
        <taxon>Irideae</taxon>
        <taxon>Iris</taxon>
    </lineage>
</organism>
<evidence type="ECO:0000313" key="2">
    <source>
        <dbReference type="EMBL" id="KAJ6829679.1"/>
    </source>
</evidence>
<feature type="compositionally biased region" description="Polar residues" evidence="1">
    <location>
        <begin position="13"/>
        <end position="36"/>
    </location>
</feature>
<gene>
    <name evidence="2" type="ORF">M6B38_356615</name>
</gene>
<protein>
    <submittedName>
        <fullName evidence="2">Uncharacterized protein</fullName>
    </submittedName>
</protein>
<name>A0AAX6GLK8_IRIPA</name>
<dbReference type="EMBL" id="JANAVB010018199">
    <property type="protein sequence ID" value="KAJ6829679.1"/>
    <property type="molecule type" value="Genomic_DNA"/>
</dbReference>
<evidence type="ECO:0000256" key="1">
    <source>
        <dbReference type="SAM" id="MobiDB-lite"/>
    </source>
</evidence>
<dbReference type="AlphaFoldDB" id="A0AAX6GLK8"/>
<evidence type="ECO:0000313" key="3">
    <source>
        <dbReference type="Proteomes" id="UP001140949"/>
    </source>
</evidence>
<proteinExistence type="predicted"/>
<accession>A0AAX6GLK8</accession>
<comment type="caution">
    <text evidence="2">The sequence shown here is derived from an EMBL/GenBank/DDBJ whole genome shotgun (WGS) entry which is preliminary data.</text>
</comment>
<reference evidence="2" key="2">
    <citation type="submission" date="2023-04" db="EMBL/GenBank/DDBJ databases">
        <authorList>
            <person name="Bruccoleri R.E."/>
            <person name="Oakeley E.J."/>
            <person name="Faust A.-M."/>
            <person name="Dessus-Babus S."/>
            <person name="Altorfer M."/>
            <person name="Burckhardt D."/>
            <person name="Oertli M."/>
            <person name="Naumann U."/>
            <person name="Petersen F."/>
            <person name="Wong J."/>
        </authorList>
    </citation>
    <scope>NUCLEOTIDE SEQUENCE</scope>
    <source>
        <strain evidence="2">GSM-AAB239-AS_SAM_17_03QT</strain>
        <tissue evidence="2">Leaf</tissue>
    </source>
</reference>
<sequence>MEEEHQDGHHSQFDGSSQSGRKVVESTSSSNGSRQLLQDLPYSPLMRRPYFEMPQGSSSPLMRRTPSISSRGRPSSVACTAMVSLMRPRARASSITCWH</sequence>
<reference evidence="2" key="1">
    <citation type="journal article" date="2023" name="GigaByte">
        <title>Genome assembly of the bearded iris, Iris pallida Lam.</title>
        <authorList>
            <person name="Bruccoleri R.E."/>
            <person name="Oakeley E.J."/>
            <person name="Faust A.M.E."/>
            <person name="Altorfer M."/>
            <person name="Dessus-Babus S."/>
            <person name="Burckhardt D."/>
            <person name="Oertli M."/>
            <person name="Naumann U."/>
            <person name="Petersen F."/>
            <person name="Wong J."/>
        </authorList>
    </citation>
    <scope>NUCLEOTIDE SEQUENCE</scope>
    <source>
        <strain evidence="2">GSM-AAB239-AS_SAM_17_03QT</strain>
    </source>
</reference>
<feature type="compositionally biased region" description="Polar residues" evidence="1">
    <location>
        <begin position="55"/>
        <end position="73"/>
    </location>
</feature>
<feature type="region of interest" description="Disordered" evidence="1">
    <location>
        <begin position="1"/>
        <end position="76"/>
    </location>
</feature>
<dbReference type="Proteomes" id="UP001140949">
    <property type="component" value="Unassembled WGS sequence"/>
</dbReference>
<feature type="compositionally biased region" description="Basic and acidic residues" evidence="1">
    <location>
        <begin position="1"/>
        <end position="12"/>
    </location>
</feature>